<gene>
    <name evidence="3" type="ORF">C8A04DRAFT_10482</name>
</gene>
<sequence length="431" mass="47937">MRRNSGTNNKPPRTTTTITSASPPQEGQQQQQQHEEEEGPVLARTDLPKDPLPSITISSAASAGLTLSRPTTANSDPYASGSESDDKLGLTADNVAAAAAAANAVAASFLERDRALERELGLDLSVGYPASVTSSVRDHEFEGGMRYHAYHSGRYAFPNDETEQNRDDMKHTVMLMLCRGAYFYSPVREVLEKGGEVLDLGTGTGIWAMELGDMYPNATFTGIDLSPIQPTYVPENVHFFVDDFEEEWVDPEDKYDLIHIRQALHSVRDPKRLVERAFRHLKPGAYFEAQELNAFPEADDGSLTPDTPYAFRDYLKFLNAGLQQFTGSQAHAVVNLPEQLKAAGFEDVCVTTHKCPIGVWPRDKRLRCCGLFLRASLMDGLKGLSWRPLTAIGWTPLQIEIFLVEVRKAIMNPDIHAYVRMHVVRGRKPMQ</sequence>
<dbReference type="PANTHER" id="PTHR43591">
    <property type="entry name" value="METHYLTRANSFERASE"/>
    <property type="match status" value="1"/>
</dbReference>
<feature type="region of interest" description="Disordered" evidence="2">
    <location>
        <begin position="1"/>
        <end position="86"/>
    </location>
</feature>
<feature type="compositionally biased region" description="Polar residues" evidence="2">
    <location>
        <begin position="68"/>
        <end position="77"/>
    </location>
</feature>
<dbReference type="GO" id="GO:0008168">
    <property type="term" value="F:methyltransferase activity"/>
    <property type="evidence" value="ECO:0007669"/>
    <property type="project" value="UniProtKB-KW"/>
</dbReference>
<reference evidence="3" key="1">
    <citation type="journal article" date="2023" name="Mol. Phylogenet. Evol.">
        <title>Genome-scale phylogeny and comparative genomics of the fungal order Sordariales.</title>
        <authorList>
            <person name="Hensen N."/>
            <person name="Bonometti L."/>
            <person name="Westerberg I."/>
            <person name="Brannstrom I.O."/>
            <person name="Guillou S."/>
            <person name="Cros-Aarteil S."/>
            <person name="Calhoun S."/>
            <person name="Haridas S."/>
            <person name="Kuo A."/>
            <person name="Mondo S."/>
            <person name="Pangilinan J."/>
            <person name="Riley R."/>
            <person name="LaButti K."/>
            <person name="Andreopoulos B."/>
            <person name="Lipzen A."/>
            <person name="Chen C."/>
            <person name="Yan M."/>
            <person name="Daum C."/>
            <person name="Ng V."/>
            <person name="Clum A."/>
            <person name="Steindorff A."/>
            <person name="Ohm R.A."/>
            <person name="Martin F."/>
            <person name="Silar P."/>
            <person name="Natvig D.O."/>
            <person name="Lalanne C."/>
            <person name="Gautier V."/>
            <person name="Ament-Velasquez S.L."/>
            <person name="Kruys A."/>
            <person name="Hutchinson M.I."/>
            <person name="Powell A.J."/>
            <person name="Barry K."/>
            <person name="Miller A.N."/>
            <person name="Grigoriev I.V."/>
            <person name="Debuchy R."/>
            <person name="Gladieux P."/>
            <person name="Hiltunen Thoren M."/>
            <person name="Johannesson H."/>
        </authorList>
    </citation>
    <scope>NUCLEOTIDE SEQUENCE</scope>
    <source>
        <strain evidence="3">CBS 141.50</strain>
    </source>
</reference>
<dbReference type="GeneID" id="87813209"/>
<dbReference type="InterPro" id="IPR029063">
    <property type="entry name" value="SAM-dependent_MTases_sf"/>
</dbReference>
<dbReference type="EMBL" id="MU853567">
    <property type="protein sequence ID" value="KAK4145571.1"/>
    <property type="molecule type" value="Genomic_DNA"/>
</dbReference>
<feature type="compositionally biased region" description="Polar residues" evidence="2">
    <location>
        <begin position="1"/>
        <end position="23"/>
    </location>
</feature>
<keyword evidence="3" id="KW-0489">Methyltransferase</keyword>
<comment type="similarity">
    <text evidence="1">Belongs to the methyltransferase superfamily. LaeA methyltransferase family.</text>
</comment>
<protein>
    <submittedName>
        <fullName evidence="3">S-adenosyl-L-methionine-dependent methyltransferase</fullName>
    </submittedName>
</protein>
<dbReference type="RefSeq" id="XP_062638942.1">
    <property type="nucleotide sequence ID" value="XM_062776596.1"/>
</dbReference>
<dbReference type="CDD" id="cd02440">
    <property type="entry name" value="AdoMet_MTases"/>
    <property type="match status" value="1"/>
</dbReference>
<proteinExistence type="inferred from homology"/>
<name>A0AAN6V716_9PEZI</name>
<dbReference type="AlphaFoldDB" id="A0AAN6V716"/>
<dbReference type="Gene3D" id="3.40.50.150">
    <property type="entry name" value="Vaccinia Virus protein VP39"/>
    <property type="match status" value="1"/>
</dbReference>
<evidence type="ECO:0000256" key="2">
    <source>
        <dbReference type="SAM" id="MobiDB-lite"/>
    </source>
</evidence>
<evidence type="ECO:0000313" key="3">
    <source>
        <dbReference type="EMBL" id="KAK4145571.1"/>
    </source>
</evidence>
<dbReference type="PANTHER" id="PTHR43591:SF10">
    <property type="entry name" value="ABC TRANSMEMBRANE TYPE-1 DOMAIN-CONTAINING PROTEIN-RELATED"/>
    <property type="match status" value="1"/>
</dbReference>
<dbReference type="SUPFAM" id="SSF53335">
    <property type="entry name" value="S-adenosyl-L-methionine-dependent methyltransferases"/>
    <property type="match status" value="1"/>
</dbReference>
<accession>A0AAN6V716</accession>
<dbReference type="GO" id="GO:0032259">
    <property type="term" value="P:methylation"/>
    <property type="evidence" value="ECO:0007669"/>
    <property type="project" value="UniProtKB-KW"/>
</dbReference>
<keyword evidence="4" id="KW-1185">Reference proteome</keyword>
<organism evidence="3 4">
    <name type="scientific">Dichotomopilus funicola</name>
    <dbReference type="NCBI Taxonomy" id="1934379"/>
    <lineage>
        <taxon>Eukaryota</taxon>
        <taxon>Fungi</taxon>
        <taxon>Dikarya</taxon>
        <taxon>Ascomycota</taxon>
        <taxon>Pezizomycotina</taxon>
        <taxon>Sordariomycetes</taxon>
        <taxon>Sordariomycetidae</taxon>
        <taxon>Sordariales</taxon>
        <taxon>Chaetomiaceae</taxon>
        <taxon>Dichotomopilus</taxon>
    </lineage>
</organism>
<keyword evidence="3" id="KW-0808">Transferase</keyword>
<dbReference type="Proteomes" id="UP001302676">
    <property type="component" value="Unassembled WGS sequence"/>
</dbReference>
<evidence type="ECO:0000256" key="1">
    <source>
        <dbReference type="ARBA" id="ARBA00038158"/>
    </source>
</evidence>
<comment type="caution">
    <text evidence="3">The sequence shown here is derived from an EMBL/GenBank/DDBJ whole genome shotgun (WGS) entry which is preliminary data.</text>
</comment>
<dbReference type="Pfam" id="PF13489">
    <property type="entry name" value="Methyltransf_23"/>
    <property type="match status" value="1"/>
</dbReference>
<evidence type="ECO:0000313" key="4">
    <source>
        <dbReference type="Proteomes" id="UP001302676"/>
    </source>
</evidence>
<reference evidence="3" key="2">
    <citation type="submission" date="2023-05" db="EMBL/GenBank/DDBJ databases">
        <authorList>
            <consortium name="Lawrence Berkeley National Laboratory"/>
            <person name="Steindorff A."/>
            <person name="Hensen N."/>
            <person name="Bonometti L."/>
            <person name="Westerberg I."/>
            <person name="Brannstrom I.O."/>
            <person name="Guillou S."/>
            <person name="Cros-Aarteil S."/>
            <person name="Calhoun S."/>
            <person name="Haridas S."/>
            <person name="Kuo A."/>
            <person name="Mondo S."/>
            <person name="Pangilinan J."/>
            <person name="Riley R."/>
            <person name="Labutti K."/>
            <person name="Andreopoulos B."/>
            <person name="Lipzen A."/>
            <person name="Chen C."/>
            <person name="Yanf M."/>
            <person name="Daum C."/>
            <person name="Ng V."/>
            <person name="Clum A."/>
            <person name="Ohm R."/>
            <person name="Martin F."/>
            <person name="Silar P."/>
            <person name="Natvig D."/>
            <person name="Lalanne C."/>
            <person name="Gautier V."/>
            <person name="Ament-Velasquez S.L."/>
            <person name="Kruys A."/>
            <person name="Hutchinson M.I."/>
            <person name="Powell A.J."/>
            <person name="Barry K."/>
            <person name="Miller A.N."/>
            <person name="Grigoriev I.V."/>
            <person name="Debuchy R."/>
            <person name="Gladieux P."/>
            <person name="Thoren M.H."/>
            <person name="Johannesson H."/>
        </authorList>
    </citation>
    <scope>NUCLEOTIDE SEQUENCE</scope>
    <source>
        <strain evidence="3">CBS 141.50</strain>
    </source>
</reference>